<protein>
    <submittedName>
        <fullName evidence="2">Uncharacterized protein</fullName>
    </submittedName>
</protein>
<accession>A0ABU3L942</accession>
<reference evidence="2 3" key="1">
    <citation type="submission" date="2023-09" db="EMBL/GenBank/DDBJ databases">
        <title>Novel taxa isolated from Blanes Bay.</title>
        <authorList>
            <person name="Rey-Velasco X."/>
            <person name="Lucena T."/>
        </authorList>
    </citation>
    <scope>NUCLEOTIDE SEQUENCE [LARGE SCALE GENOMIC DNA]</scope>
    <source>
        <strain evidence="2 3">S334</strain>
    </source>
</reference>
<gene>
    <name evidence="2" type="ORF">RQM65_14245</name>
</gene>
<feature type="signal peptide" evidence="1">
    <location>
        <begin position="1"/>
        <end position="21"/>
    </location>
</feature>
<dbReference type="RefSeq" id="WP_314016043.1">
    <property type="nucleotide sequence ID" value="NZ_JAVTTP010000001.1"/>
</dbReference>
<dbReference type="EMBL" id="JAVTTP010000001">
    <property type="protein sequence ID" value="MDT7829831.1"/>
    <property type="molecule type" value="Genomic_DNA"/>
</dbReference>
<proteinExistence type="predicted"/>
<evidence type="ECO:0000256" key="1">
    <source>
        <dbReference type="SAM" id="SignalP"/>
    </source>
</evidence>
<comment type="caution">
    <text evidence="2">The sequence shown here is derived from an EMBL/GenBank/DDBJ whole genome shotgun (WGS) entry which is preliminary data.</text>
</comment>
<evidence type="ECO:0000313" key="2">
    <source>
        <dbReference type="EMBL" id="MDT7829831.1"/>
    </source>
</evidence>
<sequence>MKTIATLIIALFFGITAQANTASKTVKVETLETSVVSEINIEENVTELTSEIARLYKRSNTRVKKELGFYTKANRAKMA</sequence>
<dbReference type="Proteomes" id="UP001250656">
    <property type="component" value="Unassembled WGS sequence"/>
</dbReference>
<feature type="chain" id="PRO_5046944080" evidence="1">
    <location>
        <begin position="22"/>
        <end position="79"/>
    </location>
</feature>
<keyword evidence="3" id="KW-1185">Reference proteome</keyword>
<evidence type="ECO:0000313" key="3">
    <source>
        <dbReference type="Proteomes" id="UP001250656"/>
    </source>
</evidence>
<keyword evidence="1" id="KW-0732">Signal</keyword>
<name>A0ABU3L942_9FLAO</name>
<organism evidence="2 3">
    <name type="scientific">Pricia mediterranea</name>
    <dbReference type="NCBI Taxonomy" id="3076079"/>
    <lineage>
        <taxon>Bacteria</taxon>
        <taxon>Pseudomonadati</taxon>
        <taxon>Bacteroidota</taxon>
        <taxon>Flavobacteriia</taxon>
        <taxon>Flavobacteriales</taxon>
        <taxon>Flavobacteriaceae</taxon>
        <taxon>Pricia</taxon>
    </lineage>
</organism>